<dbReference type="InterPro" id="IPR015943">
    <property type="entry name" value="WD40/YVTN_repeat-like_dom_sf"/>
</dbReference>
<sequence length="1212" mass="140599">MAASLQCKVIYGLKTDIIGNAHYITDSEIVYPVGNVLSIHDISQQQQKLIHLSDKIQINIICVTPNKKYVALCETGEKPSISIYDLHSLKRRKSLGIPYEAHNAIKFNCIGFTFDSKYLAAVTGEPDQMMLFYNWERGKVESSLKVGNPQDASAIVNIIACNPSDAGVMAVGGPHMFKFLTLSETVWRPYGFSKAENILICSMTWLNSDRLLAGTKDGRILYMENGDLKNIFQMSETTSMQLKIREEYIIHAATSPLVLEEKDYDRWEHDILSLIAFPKGFAYALGPRTIVLFEREGLHKYFKRNIYLIPLQVAKTDTSDLYKVNTIDINISYDRLLVTTGWSQLFYATLWGPDLNMDPEPKEMSIMGQSLHYGPITDLSICAWKPIFMTCGEIDRSIRIWNFETESLIMFKQYEEDICSIALHPMGLFCLVGFTDKLRFMSILIDDLMPIYEFPIRNCKTVLFCHGGHLFAAVNGNVIQVYTTIGFHNRFLMKGHTARVKGLLWSQMDTKLLSMGEEGAIYEWDMASGLRTAEIILKNIILYDIVLAADQSFLYCIANDNRIREIREDTVVREFTLMDKDVHYMIMNKNDTFLFVTCLGGIIMSLKCPLQLPLEYVHFHIHSSDITKIALSYSEQYLVSTAKDGSLCIWKLYYTDGKVVAVDKGLVSTNEVLVGKKDLEEKIKMINDLTIRLRELETEHAYKIRQMEGQHNDQMREVHQGYCAAIQELKDKIDKLKEDHTNEINNINVEIVKMKGLHEEAMQQIEINYDAKLIVEYDNYQALEEKNNTMRQHYEKCLADLEKKSADVLQQTIVKYEALVHEKKVQIDEIQEEMEHQTRAKELLMVQIEDDADKEIVDVRTNYENILYEEKQMNLKLKGEAGVLRNRYMAGQKDIEDLKRQVHRVQSEYAQFQKTIQELEKNVADLKKEINERDATVQEKERQIYDLKRTNQELEKFKFVLNYKIQELKNQIEPRDQEIRDFREKIRDMETELINLHKTNVSLELKLHDLREKVTTARNQIYMEVGEKKKCQRLLRNIQIDLLDAAGLIQEPYALKVAVTKLYHKYSADEEFLRSRKADLDAQCDFMKQRDHLERTVESLKKQVFHTSSENKELDKAITDNVTLITELNALREELKSAYKHIIDMESLLGLTKTDIKPTEARKKLEKACYGYERLQTEYQIEMQDCKSLIEVLKDDIKKLLNKLPPCQEIEK</sequence>
<dbReference type="PANTHER" id="PTHR32215">
    <property type="entry name" value="CILIA- AND FLAGELLA-ASSOCIATED PROTEIN 57"/>
    <property type="match status" value="1"/>
</dbReference>
<accession>A0ABM1J6L3</accession>
<reference evidence="4" key="1">
    <citation type="submission" date="2025-08" db="UniProtKB">
        <authorList>
            <consortium name="RefSeq"/>
        </authorList>
    </citation>
    <scope>IDENTIFICATION</scope>
    <source>
        <tissue evidence="4">Whole body</tissue>
    </source>
</reference>
<dbReference type="Proteomes" id="UP000694924">
    <property type="component" value="Unplaced"/>
</dbReference>
<dbReference type="InterPro" id="IPR052993">
    <property type="entry name" value="CFA-57"/>
</dbReference>
<organism evidence="3 4">
    <name type="scientific">Polistes dominula</name>
    <name type="common">European paper wasp</name>
    <name type="synonym">Vespa dominula</name>
    <dbReference type="NCBI Taxonomy" id="743375"/>
    <lineage>
        <taxon>Eukaryota</taxon>
        <taxon>Metazoa</taxon>
        <taxon>Ecdysozoa</taxon>
        <taxon>Arthropoda</taxon>
        <taxon>Hexapoda</taxon>
        <taxon>Insecta</taxon>
        <taxon>Pterygota</taxon>
        <taxon>Neoptera</taxon>
        <taxon>Endopterygota</taxon>
        <taxon>Hymenoptera</taxon>
        <taxon>Apocrita</taxon>
        <taxon>Aculeata</taxon>
        <taxon>Vespoidea</taxon>
        <taxon>Vespidae</taxon>
        <taxon>Polistinae</taxon>
        <taxon>Polistini</taxon>
        <taxon>Polistes</taxon>
    </lineage>
</organism>
<dbReference type="InterPro" id="IPR001680">
    <property type="entry name" value="WD40_rpt"/>
</dbReference>
<protein>
    <submittedName>
        <fullName evidence="4">Cilia- and flagella-associated protein 57</fullName>
    </submittedName>
</protein>
<evidence type="ECO:0000313" key="3">
    <source>
        <dbReference type="Proteomes" id="UP000694924"/>
    </source>
</evidence>
<dbReference type="RefSeq" id="XP_015188101.1">
    <property type="nucleotide sequence ID" value="XM_015332615.1"/>
</dbReference>
<feature type="coiled-coil region" evidence="2">
    <location>
        <begin position="888"/>
        <end position="1020"/>
    </location>
</feature>
<keyword evidence="2" id="KW-0175">Coiled coil</keyword>
<name>A0ABM1J6L3_POLDO</name>
<dbReference type="SMART" id="SM00320">
    <property type="entry name" value="WD40"/>
    <property type="match status" value="4"/>
</dbReference>
<keyword evidence="4" id="KW-0966">Cell projection</keyword>
<evidence type="ECO:0000256" key="1">
    <source>
        <dbReference type="PROSITE-ProRule" id="PRU00221"/>
    </source>
</evidence>
<keyword evidence="4" id="KW-0969">Cilium</keyword>
<evidence type="ECO:0000256" key="2">
    <source>
        <dbReference type="SAM" id="Coils"/>
    </source>
</evidence>
<keyword evidence="3" id="KW-1185">Reference proteome</keyword>
<dbReference type="PROSITE" id="PS50294">
    <property type="entry name" value="WD_REPEATS_REGION"/>
    <property type="match status" value="1"/>
</dbReference>
<dbReference type="Pfam" id="PF00400">
    <property type="entry name" value="WD40"/>
    <property type="match status" value="1"/>
</dbReference>
<dbReference type="PROSITE" id="PS50082">
    <property type="entry name" value="WD_REPEATS_2"/>
    <property type="match status" value="2"/>
</dbReference>
<feature type="repeat" description="WD" evidence="1">
    <location>
        <begin position="619"/>
        <end position="652"/>
    </location>
</feature>
<dbReference type="SUPFAM" id="SSF50978">
    <property type="entry name" value="WD40 repeat-like"/>
    <property type="match status" value="1"/>
</dbReference>
<gene>
    <name evidence="4" type="primary">LOC107072570</name>
</gene>
<proteinExistence type="predicted"/>
<evidence type="ECO:0000313" key="4">
    <source>
        <dbReference type="RefSeq" id="XP_015188101.1"/>
    </source>
</evidence>
<keyword evidence="4" id="KW-0282">Flagellum</keyword>
<dbReference type="InterPro" id="IPR036322">
    <property type="entry name" value="WD40_repeat_dom_sf"/>
</dbReference>
<keyword evidence="1" id="KW-0853">WD repeat</keyword>
<dbReference type="PANTHER" id="PTHR32215:SF0">
    <property type="entry name" value="CILIA- AND FLAGELLA-ASSOCIATED PROTEIN 57"/>
    <property type="match status" value="1"/>
</dbReference>
<feature type="coiled-coil region" evidence="2">
    <location>
        <begin position="679"/>
        <end position="746"/>
    </location>
</feature>
<feature type="repeat" description="WD" evidence="1">
    <location>
        <begin position="493"/>
        <end position="534"/>
    </location>
</feature>
<feature type="coiled-coil region" evidence="2">
    <location>
        <begin position="780"/>
        <end position="847"/>
    </location>
</feature>
<dbReference type="Gene3D" id="1.10.287.1490">
    <property type="match status" value="1"/>
</dbReference>
<dbReference type="GeneID" id="107072570"/>
<dbReference type="Gene3D" id="2.130.10.10">
    <property type="entry name" value="YVTN repeat-like/Quinoprotein amine dehydrogenase"/>
    <property type="match status" value="2"/>
</dbReference>